<dbReference type="EMBL" id="BQNB010014854">
    <property type="protein sequence ID" value="GJT33157.1"/>
    <property type="molecule type" value="Genomic_DNA"/>
</dbReference>
<protein>
    <recommendedName>
        <fullName evidence="4">Reverse transcriptase domain-containing protein</fullName>
    </recommendedName>
</protein>
<sequence>MYYDHGAHVKGELLVMMKNSQSVNLLIFISNTLIELFNDFGSDRDGIPKRPTMYLNLWSYKVVRHSIKVKEFQRSFCHSDTERLSRSDEVLKLKNFKKDATLKLFKSTNQERYEHVGPEVTSSQDGQGHKMAKKRLCLVDDLKRTYAAEILERAHMVHCNPCQTPVDTESKLGADGDLVSDLAIYRSLAEAIAKIDMVQNDEALEINLDILEERMEQAAIREARSKAKMENYAKDNGKLSLKWEGPYEVTEALDNGAYKLRDRNGKLLPRT</sequence>
<comment type="caution">
    <text evidence="2">The sequence shown here is derived from an EMBL/GenBank/DDBJ whole genome shotgun (WGS) entry which is preliminary data.</text>
</comment>
<name>A0ABQ5D2U4_9ASTR</name>
<evidence type="ECO:0000256" key="1">
    <source>
        <dbReference type="SAM" id="Coils"/>
    </source>
</evidence>
<keyword evidence="3" id="KW-1185">Reference proteome</keyword>
<accession>A0ABQ5D2U4</accession>
<dbReference type="Proteomes" id="UP001151760">
    <property type="component" value="Unassembled WGS sequence"/>
</dbReference>
<reference evidence="2" key="1">
    <citation type="journal article" date="2022" name="Int. J. Mol. Sci.">
        <title>Draft Genome of Tanacetum Coccineum: Genomic Comparison of Closely Related Tanacetum-Family Plants.</title>
        <authorList>
            <person name="Yamashiro T."/>
            <person name="Shiraishi A."/>
            <person name="Nakayama K."/>
            <person name="Satake H."/>
        </authorList>
    </citation>
    <scope>NUCLEOTIDE SEQUENCE</scope>
</reference>
<keyword evidence="1" id="KW-0175">Coiled coil</keyword>
<gene>
    <name evidence="2" type="ORF">Tco_0923576</name>
</gene>
<reference evidence="2" key="2">
    <citation type="submission" date="2022-01" db="EMBL/GenBank/DDBJ databases">
        <authorList>
            <person name="Yamashiro T."/>
            <person name="Shiraishi A."/>
            <person name="Satake H."/>
            <person name="Nakayama K."/>
        </authorList>
    </citation>
    <scope>NUCLEOTIDE SEQUENCE</scope>
</reference>
<organism evidence="2 3">
    <name type="scientific">Tanacetum coccineum</name>
    <dbReference type="NCBI Taxonomy" id="301880"/>
    <lineage>
        <taxon>Eukaryota</taxon>
        <taxon>Viridiplantae</taxon>
        <taxon>Streptophyta</taxon>
        <taxon>Embryophyta</taxon>
        <taxon>Tracheophyta</taxon>
        <taxon>Spermatophyta</taxon>
        <taxon>Magnoliopsida</taxon>
        <taxon>eudicotyledons</taxon>
        <taxon>Gunneridae</taxon>
        <taxon>Pentapetalae</taxon>
        <taxon>asterids</taxon>
        <taxon>campanulids</taxon>
        <taxon>Asterales</taxon>
        <taxon>Asteraceae</taxon>
        <taxon>Asteroideae</taxon>
        <taxon>Anthemideae</taxon>
        <taxon>Anthemidinae</taxon>
        <taxon>Tanacetum</taxon>
    </lineage>
</organism>
<evidence type="ECO:0000313" key="2">
    <source>
        <dbReference type="EMBL" id="GJT33157.1"/>
    </source>
</evidence>
<evidence type="ECO:0008006" key="4">
    <source>
        <dbReference type="Google" id="ProtNLM"/>
    </source>
</evidence>
<feature type="coiled-coil region" evidence="1">
    <location>
        <begin position="201"/>
        <end position="228"/>
    </location>
</feature>
<evidence type="ECO:0000313" key="3">
    <source>
        <dbReference type="Proteomes" id="UP001151760"/>
    </source>
</evidence>
<proteinExistence type="predicted"/>